<evidence type="ECO:0000313" key="4">
    <source>
        <dbReference type="Proteomes" id="UP000240357"/>
    </source>
</evidence>
<dbReference type="OrthoDB" id="1111222at2"/>
<evidence type="ECO:0000259" key="2">
    <source>
        <dbReference type="Pfam" id="PF14258"/>
    </source>
</evidence>
<reference evidence="3 4" key="1">
    <citation type="submission" date="2018-03" db="EMBL/GenBank/DDBJ databases">
        <title>Adhaeribacter sp. HMF7605 Genome sequencing and assembly.</title>
        <authorList>
            <person name="Kang H."/>
            <person name="Kang J."/>
            <person name="Cha I."/>
            <person name="Kim H."/>
            <person name="Joh K."/>
        </authorList>
    </citation>
    <scope>NUCLEOTIDE SEQUENCE [LARGE SCALE GENOMIC DNA]</scope>
    <source>
        <strain evidence="3 4">HMF7605</strain>
    </source>
</reference>
<name>A0A2T2YFJ2_9BACT</name>
<dbReference type="InterPro" id="IPR025646">
    <property type="entry name" value="DUF4350"/>
</dbReference>
<comment type="caution">
    <text evidence="3">The sequence shown here is derived from an EMBL/GenBank/DDBJ whole genome shotgun (WGS) entry which is preliminary data.</text>
</comment>
<evidence type="ECO:0000256" key="1">
    <source>
        <dbReference type="SAM" id="Phobius"/>
    </source>
</evidence>
<sequence length="392" mass="45670">MRNYRMSLALLAVLFATLVAVEYYQPKPVDWRQSFANKDKIPYGTYVLYQLLPDLFRNQDITTVRQPILNHLEETPVRHTNYIFINDEFVLDSLDQQALLAHVARGNQVFIAAESFAEKFKDILHFDSHFTYTKSVKDRLGVYFVNPKRGKQRYYFEKRKSEGYFTLRKGAQVTALGRNSAGLLNFISIRFGKGVFYLNTVPAAFTNYYVLSPKHTRYAATALSYLPVQPVFWDEYQKQGGMGEQSVFRVLLAHPPLRWAYYITLVALVLYVLFEGKRTQRIIPILAPSTNETLAFVRVVGNLYFNNRNHKNIAEKKIRYFLEYLRLHFYESSPINDSEAQERIAARSGVAITEVNNLFYLLQKISNVPIITDEDLRQLNQQLEAFYNQTNR</sequence>
<gene>
    <name evidence="3" type="ORF">AHMF7605_12475</name>
</gene>
<feature type="domain" description="DUF4350" evidence="2">
    <location>
        <begin position="38"/>
        <end position="220"/>
    </location>
</feature>
<protein>
    <submittedName>
        <fullName evidence="3">DUF4350 domain-containing protein</fullName>
    </submittedName>
</protein>
<dbReference type="Proteomes" id="UP000240357">
    <property type="component" value="Unassembled WGS sequence"/>
</dbReference>
<keyword evidence="4" id="KW-1185">Reference proteome</keyword>
<feature type="transmembrane region" description="Helical" evidence="1">
    <location>
        <begin position="259"/>
        <end position="274"/>
    </location>
</feature>
<dbReference type="Pfam" id="PF14258">
    <property type="entry name" value="DUF4350"/>
    <property type="match status" value="1"/>
</dbReference>
<keyword evidence="1" id="KW-0812">Transmembrane</keyword>
<dbReference type="EMBL" id="PYFT01000001">
    <property type="protein sequence ID" value="PSR54277.1"/>
    <property type="molecule type" value="Genomic_DNA"/>
</dbReference>
<accession>A0A2T2YFJ2</accession>
<dbReference type="AlphaFoldDB" id="A0A2T2YFJ2"/>
<evidence type="ECO:0000313" key="3">
    <source>
        <dbReference type="EMBL" id="PSR54277.1"/>
    </source>
</evidence>
<dbReference type="RefSeq" id="WP_106929804.1">
    <property type="nucleotide sequence ID" value="NZ_PYFT01000001.1"/>
</dbReference>
<proteinExistence type="predicted"/>
<organism evidence="3 4">
    <name type="scientific">Adhaeribacter arboris</name>
    <dbReference type="NCBI Taxonomy" id="2072846"/>
    <lineage>
        <taxon>Bacteria</taxon>
        <taxon>Pseudomonadati</taxon>
        <taxon>Bacteroidota</taxon>
        <taxon>Cytophagia</taxon>
        <taxon>Cytophagales</taxon>
        <taxon>Hymenobacteraceae</taxon>
        <taxon>Adhaeribacter</taxon>
    </lineage>
</organism>
<keyword evidence="1" id="KW-0472">Membrane</keyword>
<keyword evidence="1" id="KW-1133">Transmembrane helix</keyword>